<feature type="compositionally biased region" description="Polar residues" evidence="1">
    <location>
        <begin position="1062"/>
        <end position="1079"/>
    </location>
</feature>
<feature type="compositionally biased region" description="Basic and acidic residues" evidence="1">
    <location>
        <begin position="531"/>
        <end position="549"/>
    </location>
</feature>
<feature type="compositionally biased region" description="Polar residues" evidence="1">
    <location>
        <begin position="1191"/>
        <end position="1200"/>
    </location>
</feature>
<accession>A0A4Y1QYK6</accession>
<sequence length="1339" mass="146214">MPMSSASPEELAFAGSYPNGLRGNYPGACLDRSGSFREGSESRMFSSGGCTPRGSASSTGNLPPLPQCLMLDPITMADQKCPSLGELRRVLGVSFGGTAEDNAFGTAHLKPHPPVATEELKWVKASVLDASNKARVRAKRLDESIDKLNRYCEALNLKKQQRNEFITNERSGGSNLPKMGAQMNRNSSDLMNQRLEDRTKTVVMNRRVRSSVTEIRAEGRSNMLTRQPVVMGKDRDMLRGEGSDVVEEKIRRLPAGGEAWDKKMKRKRSVGTVFSRPMDGDAELKRNLHHKPTDEPGPQASDAQGFRSGSFNGGNGINKLDSNSLSVNANARVVLKNELDKVSLSRDLMAGLSKERLGSKGNNKLNVREDSQIPSPTPVTKGKASRAPRNGPITASNSSPSFPRTSGTPEGWEQPATVNKNHSINGAINRKRPMPTGSASPPMAQWVGQRPQKISRTRRSNLVSPVSNHDELLIPSEGYSPSDAGARLNSFGTNGLLQKSVSNCAHQIRVKQEIVSSPARLSESEESGAGENRESRLKEKGPGGGEVDDRAVTAVQNTGSSLLPTKKNKLLNKEEIGVGVRRQGRSGRGSSISRASTVATREKLETPASTKPLKSMRPGSERNGSKSGRPPLKKLSDRKAFACPGHISTNGSPDFAGESGDDHEELLAAAAFACNSRNFACSSSFWKKMEPIFGPVSLEEASYLKEQLICMEEKDECISLMFGNGSNVLGDIVCEENFASKTLASGSKERNLQDHIQNGGISRGRLDSEGMKKVLPLYQRVLSALIMEDEIEDFEKDIDRRTMSLQYNRDVSSTATCASINVEPRNRVGILFANETNLGPHLNQCSVDSLPCNGTSGFANATGICNQILADDLLKVDFAVLHSGSGLFPAFSENGCPYEQMSLEDRLLLELQSVDLYQETVPDLSDGDDEAIDQDIVGLEKLLHQQVDGKKQQLNKFIKAIEENMDIERRRREQVAMDKLVESAYRKLLATRGSIASKYKIAKVPKHVAVAYTKRTLARCRKYEENGISCFNEPALRDVIFAAPLHGGNAEPMKCDGLSLPPENQNSHQEPVVSGSSNWTERHDHLNKYGRDSDGTFGSLTHRSAKDYAKNGPIFYRGKKKEVLLDDVGSPSLKAASNPGTMLGRAKGKRSERERDKDVSARNSVAKAGRQSLGNNKGERKTKTKPKQKTAQLSTSGNGLVSNVTSASGFIEVVGNSNNRKREVGPVRYNDNHEGPTETKKQIDCGNLQLNELDSIELGVDNDLDGNQDLSTWLNFDEDDKIDGVIVRGQPANISYGSGKQAHELLKSRPLHVGFLGDAYSSQRYYSAMRLKMTREVAL</sequence>
<proteinExistence type="predicted"/>
<evidence type="ECO:0000313" key="2">
    <source>
        <dbReference type="EMBL" id="BBG96914.1"/>
    </source>
</evidence>
<feature type="compositionally biased region" description="Basic and acidic residues" evidence="1">
    <location>
        <begin position="1080"/>
        <end position="1094"/>
    </location>
</feature>
<feature type="region of interest" description="Disordered" evidence="1">
    <location>
        <begin position="355"/>
        <end position="478"/>
    </location>
</feature>
<feature type="compositionally biased region" description="Polar residues" evidence="1">
    <location>
        <begin position="393"/>
        <end position="408"/>
    </location>
</feature>
<feature type="compositionally biased region" description="Polar residues" evidence="1">
    <location>
        <begin position="44"/>
        <end position="61"/>
    </location>
</feature>
<name>A0A4Y1QYK6_PRUDU</name>
<protein>
    <submittedName>
        <fullName evidence="2">Uncharacterized protein</fullName>
    </submittedName>
</protein>
<dbReference type="PANTHER" id="PTHR31115">
    <property type="entry name" value="OS05G0107300 PROTEIN"/>
    <property type="match status" value="1"/>
</dbReference>
<feature type="region of interest" description="Disordered" evidence="1">
    <location>
        <begin position="1130"/>
        <end position="1200"/>
    </location>
</feature>
<feature type="region of interest" description="Disordered" evidence="1">
    <location>
        <begin position="516"/>
        <end position="549"/>
    </location>
</feature>
<feature type="compositionally biased region" description="Polar residues" evidence="1">
    <location>
        <begin position="416"/>
        <end position="426"/>
    </location>
</feature>
<reference evidence="2" key="1">
    <citation type="journal article" date="2019" name="Science">
        <title>Mutation of a bHLH transcription factor allowed almond domestication.</title>
        <authorList>
            <person name="Sanchez-Perez R."/>
            <person name="Pavan S."/>
            <person name="Mazzeo R."/>
            <person name="Moldovan C."/>
            <person name="Aiese Cigliano R."/>
            <person name="Del Cueto J."/>
            <person name="Ricciardi F."/>
            <person name="Lotti C."/>
            <person name="Ricciardi L."/>
            <person name="Dicenta F."/>
            <person name="Lopez-Marques R.L."/>
            <person name="Lindberg Moller B."/>
        </authorList>
    </citation>
    <scope>NUCLEOTIDE SEQUENCE</scope>
</reference>
<dbReference type="EMBL" id="AP019298">
    <property type="protein sequence ID" value="BBG96914.1"/>
    <property type="molecule type" value="Genomic_DNA"/>
</dbReference>
<feature type="region of interest" description="Disordered" evidence="1">
    <location>
        <begin position="578"/>
        <end position="635"/>
    </location>
</feature>
<dbReference type="PANTHER" id="PTHR31115:SF2">
    <property type="entry name" value="OS05G0107300 PROTEIN"/>
    <property type="match status" value="1"/>
</dbReference>
<organism evidence="2">
    <name type="scientific">Prunus dulcis</name>
    <name type="common">Almond</name>
    <name type="synonym">Amygdalus dulcis</name>
    <dbReference type="NCBI Taxonomy" id="3755"/>
    <lineage>
        <taxon>Eukaryota</taxon>
        <taxon>Viridiplantae</taxon>
        <taxon>Streptophyta</taxon>
        <taxon>Embryophyta</taxon>
        <taxon>Tracheophyta</taxon>
        <taxon>Spermatophyta</taxon>
        <taxon>Magnoliopsida</taxon>
        <taxon>eudicotyledons</taxon>
        <taxon>Gunneridae</taxon>
        <taxon>Pentapetalae</taxon>
        <taxon>rosids</taxon>
        <taxon>fabids</taxon>
        <taxon>Rosales</taxon>
        <taxon>Rosaceae</taxon>
        <taxon>Amygdaloideae</taxon>
        <taxon>Amygdaleae</taxon>
        <taxon>Prunus</taxon>
    </lineage>
</organism>
<feature type="region of interest" description="Disordered" evidence="1">
    <location>
        <begin position="40"/>
        <end position="62"/>
    </location>
</feature>
<feature type="compositionally biased region" description="Basic and acidic residues" evidence="1">
    <location>
        <begin position="1149"/>
        <end position="1160"/>
    </location>
</feature>
<evidence type="ECO:0000256" key="1">
    <source>
        <dbReference type="SAM" id="MobiDB-lite"/>
    </source>
</evidence>
<feature type="region of interest" description="Disordered" evidence="1">
    <location>
        <begin position="1061"/>
        <end position="1097"/>
    </location>
</feature>
<gene>
    <name evidence="2" type="ORF">Prudu_005874</name>
</gene>
<feature type="region of interest" description="Disordered" evidence="1">
    <location>
        <begin position="287"/>
        <end position="322"/>
    </location>
</feature>